<dbReference type="RefSeq" id="WP_253835215.1">
    <property type="nucleotide sequence ID" value="NZ_JAMTCS010000005.1"/>
</dbReference>
<organism evidence="2 3">
    <name type="scientific">Promicromonospora thailandica</name>
    <dbReference type="NCBI Taxonomy" id="765201"/>
    <lineage>
        <taxon>Bacteria</taxon>
        <taxon>Bacillati</taxon>
        <taxon>Actinomycetota</taxon>
        <taxon>Actinomycetes</taxon>
        <taxon>Micrococcales</taxon>
        <taxon>Promicromonosporaceae</taxon>
        <taxon>Promicromonospora</taxon>
    </lineage>
</organism>
<dbReference type="AlphaFoldDB" id="A0A9X2G064"/>
<comment type="caution">
    <text evidence="2">The sequence shown here is derived from an EMBL/GenBank/DDBJ whole genome shotgun (WGS) entry which is preliminary data.</text>
</comment>
<feature type="compositionally biased region" description="Low complexity" evidence="1">
    <location>
        <begin position="1"/>
        <end position="21"/>
    </location>
</feature>
<sequence>MSTRPTLLSSGLLPSRLLGTPMPSRSAGPAGPSYRLGDPGRPAAVPTLLIALFDNSGSVMGPRGTDALSNRYAEVEHAFSVVAHRGSPRELGAIIHFDTPSSGEVAPTPLTRQGLVGLRVGLHPPADGAGTSDLGPSLTRARALTERHPEHEATLVVLSDFFLTDSDPGAVLSDLAAFPGTVHAVVLGGRPPAGVLNEGVTTTVVTYESRPGVVARAIFAGLIANRPGSHVAEPL</sequence>
<reference evidence="2" key="1">
    <citation type="submission" date="2022-06" db="EMBL/GenBank/DDBJ databases">
        <title>Genomic Encyclopedia of Archaeal and Bacterial Type Strains, Phase II (KMG-II): from individual species to whole genera.</title>
        <authorList>
            <person name="Goeker M."/>
        </authorList>
    </citation>
    <scope>NUCLEOTIDE SEQUENCE</scope>
    <source>
        <strain evidence="2">DSM 26652</strain>
    </source>
</reference>
<evidence type="ECO:0000313" key="2">
    <source>
        <dbReference type="EMBL" id="MCP2264625.1"/>
    </source>
</evidence>
<gene>
    <name evidence="2" type="ORF">APR03_001963</name>
</gene>
<keyword evidence="3" id="KW-1185">Reference proteome</keyword>
<evidence type="ECO:0000313" key="3">
    <source>
        <dbReference type="Proteomes" id="UP001139493"/>
    </source>
</evidence>
<accession>A0A9X2G064</accession>
<evidence type="ECO:0000256" key="1">
    <source>
        <dbReference type="SAM" id="MobiDB-lite"/>
    </source>
</evidence>
<protein>
    <submittedName>
        <fullName evidence="2">von Willebrand factor type A domain</fullName>
    </submittedName>
</protein>
<dbReference type="Proteomes" id="UP001139493">
    <property type="component" value="Unassembled WGS sequence"/>
</dbReference>
<dbReference type="Gene3D" id="3.40.50.410">
    <property type="entry name" value="von Willebrand factor, type A domain"/>
    <property type="match status" value="1"/>
</dbReference>
<dbReference type="EMBL" id="JAMTCS010000005">
    <property type="protein sequence ID" value="MCP2264625.1"/>
    <property type="molecule type" value="Genomic_DNA"/>
</dbReference>
<proteinExistence type="predicted"/>
<dbReference type="InterPro" id="IPR036465">
    <property type="entry name" value="vWFA_dom_sf"/>
</dbReference>
<feature type="region of interest" description="Disordered" evidence="1">
    <location>
        <begin position="1"/>
        <end position="39"/>
    </location>
</feature>
<name>A0A9X2G064_9MICO</name>